<dbReference type="AlphaFoldDB" id="A0A8T2ZYT1"/>
<proteinExistence type="predicted"/>
<gene>
    <name evidence="2" type="ORF">H0E87_003401</name>
</gene>
<evidence type="ECO:0000313" key="2">
    <source>
        <dbReference type="EMBL" id="KAH8522744.1"/>
    </source>
</evidence>
<evidence type="ECO:0000313" key="3">
    <source>
        <dbReference type="Proteomes" id="UP000807159"/>
    </source>
</evidence>
<keyword evidence="3" id="KW-1185">Reference proteome</keyword>
<evidence type="ECO:0000256" key="1">
    <source>
        <dbReference type="SAM" id="MobiDB-lite"/>
    </source>
</evidence>
<dbReference type="Proteomes" id="UP000807159">
    <property type="component" value="Chromosome 1"/>
</dbReference>
<accession>A0A8T2ZYT1</accession>
<organism evidence="2 3">
    <name type="scientific">Populus deltoides</name>
    <name type="common">Eastern poplar</name>
    <name type="synonym">Eastern cottonwood</name>
    <dbReference type="NCBI Taxonomy" id="3696"/>
    <lineage>
        <taxon>Eukaryota</taxon>
        <taxon>Viridiplantae</taxon>
        <taxon>Streptophyta</taxon>
        <taxon>Embryophyta</taxon>
        <taxon>Tracheophyta</taxon>
        <taxon>Spermatophyta</taxon>
        <taxon>Magnoliopsida</taxon>
        <taxon>eudicotyledons</taxon>
        <taxon>Gunneridae</taxon>
        <taxon>Pentapetalae</taxon>
        <taxon>rosids</taxon>
        <taxon>fabids</taxon>
        <taxon>Malpighiales</taxon>
        <taxon>Salicaceae</taxon>
        <taxon>Saliceae</taxon>
        <taxon>Populus</taxon>
    </lineage>
</organism>
<feature type="region of interest" description="Disordered" evidence="1">
    <location>
        <begin position="59"/>
        <end position="80"/>
    </location>
</feature>
<sequence length="332" mass="37966">MRAEKRKRFQDLVEEEEEDVGLAFPPFDEEDFMAAEASYFDLSEELFFSSVHDDRKSAERFEGSSGNLSAVQIKQKRHGKGKDMKVLEEVYRHKDINACKDTNTETKAKIIESKKTSTKAAIGDGVSQEEEKINLAKRKFHERYEQIAKEKKRKQIQVLSISELPKVPREKCRPVKYRSGFTPKFKSFAEEEEEEDVGLACPPFHEEDFMAAKASYSALSEEVFFSRIDNDQKSLEIPVEGCSGNLNAVQIKQKRHGNGKDMKVLEEWNVLNRPWEFHKLFITASRFSYAVGSVKRSHVLIREGNCMADALAKEGLNRIGGLVLTSHTFQVD</sequence>
<protein>
    <submittedName>
        <fullName evidence="2">Uncharacterized protein</fullName>
    </submittedName>
</protein>
<dbReference type="PANTHER" id="PTHR46554">
    <property type="entry name" value="MEDIATOR OF RNA POLYMERASE II TRANSCRIPTION SUBUNIT 26A-RELATED"/>
    <property type="match status" value="1"/>
</dbReference>
<dbReference type="PANTHER" id="PTHR46554:SF2">
    <property type="entry name" value="TFIIS N-TERMINAL DOMAIN-CONTAINING PROTEIN"/>
    <property type="match status" value="1"/>
</dbReference>
<comment type="caution">
    <text evidence="2">The sequence shown here is derived from an EMBL/GenBank/DDBJ whole genome shotgun (WGS) entry which is preliminary data.</text>
</comment>
<name>A0A8T2ZYT1_POPDE</name>
<reference evidence="2" key="1">
    <citation type="journal article" date="2021" name="J. Hered.">
        <title>Genome Assembly of Salicaceae Populus deltoides (Eastern Cottonwood) I-69 Based on Nanopore Sequencing and Hi-C Technologies.</title>
        <authorList>
            <person name="Bai S."/>
            <person name="Wu H."/>
            <person name="Zhang J."/>
            <person name="Pan Z."/>
            <person name="Zhao W."/>
            <person name="Li Z."/>
            <person name="Tong C."/>
        </authorList>
    </citation>
    <scope>NUCLEOTIDE SEQUENCE</scope>
    <source>
        <tissue evidence="2">Leaf</tissue>
    </source>
</reference>
<dbReference type="EMBL" id="JACEGQ020000001">
    <property type="protein sequence ID" value="KAH8522744.1"/>
    <property type="molecule type" value="Genomic_DNA"/>
</dbReference>